<dbReference type="InterPro" id="IPR014988">
    <property type="entry name" value="Uncharacterised_YqcI/YcgG"/>
</dbReference>
<proteinExistence type="predicted"/>
<gene>
    <name evidence="1" type="ORF">H8S84_12785</name>
</gene>
<dbReference type="Pfam" id="PF08892">
    <property type="entry name" value="YqcI_YcgG"/>
    <property type="match status" value="1"/>
</dbReference>
<sequence length="248" mass="28614">MSANNIKQQTYFTPEQLNDCPDEQLTEIHTSITEKLNDADYPCVGAKAALNSSQYRIGVYGSMGDDETTRQLGEDLKNYTTETLSAESEYMTLIAVFTDEPASELDFEQKLWQQLQRLHDSEKHLQRWDPEVSNNPEDSDFSFSFNGTAFFVVGLHAKASRRARRFTHTAMAFNLHRQFEQLREKGVYENMQKVIREREEAYDGSINPMLSNFGEGLEAPQYSGRQVDESWKCPFHVAFKHQTKKEND</sequence>
<dbReference type="PANTHER" id="PTHR40045">
    <property type="entry name" value="YCGG FAMILY PROTEIN"/>
    <property type="match status" value="1"/>
</dbReference>
<dbReference type="NCBIfam" id="NF041366">
    <property type="entry name" value="GntA_guanitoxin"/>
    <property type="match status" value="1"/>
</dbReference>
<dbReference type="PANTHER" id="PTHR40045:SF1">
    <property type="entry name" value="YQCI_YCGG FAMILY PROTEIN"/>
    <property type="match status" value="1"/>
</dbReference>
<dbReference type="EMBL" id="JACRVF010000003">
    <property type="protein sequence ID" value="MBC5993714.1"/>
    <property type="molecule type" value="Genomic_DNA"/>
</dbReference>
<reference evidence="1" key="1">
    <citation type="submission" date="2020-08" db="EMBL/GenBank/DDBJ databases">
        <title>Pontibacter sp. SD6 16S ribosomal RNA gene Genome sequencing and assembly.</title>
        <authorList>
            <person name="Kang M."/>
        </authorList>
    </citation>
    <scope>NUCLEOTIDE SEQUENCE</scope>
    <source>
        <strain evidence="1">SD6</strain>
    </source>
</reference>
<accession>A0A923SJA9</accession>
<name>A0A923SJA9_9BACT</name>
<keyword evidence="2" id="KW-1185">Reference proteome</keyword>
<evidence type="ECO:0000313" key="2">
    <source>
        <dbReference type="Proteomes" id="UP000603640"/>
    </source>
</evidence>
<comment type="caution">
    <text evidence="1">The sequence shown here is derived from an EMBL/GenBank/DDBJ whole genome shotgun (WGS) entry which is preliminary data.</text>
</comment>
<protein>
    <submittedName>
        <fullName evidence="1">YqcI/YcgG family protein</fullName>
    </submittedName>
</protein>
<evidence type="ECO:0000313" key="1">
    <source>
        <dbReference type="EMBL" id="MBC5993714.1"/>
    </source>
</evidence>
<dbReference type="Proteomes" id="UP000603640">
    <property type="component" value="Unassembled WGS sequence"/>
</dbReference>
<organism evidence="1 2">
    <name type="scientific">Pontibacter cellulosilyticus</name>
    <dbReference type="NCBI Taxonomy" id="1720253"/>
    <lineage>
        <taxon>Bacteria</taxon>
        <taxon>Pseudomonadati</taxon>
        <taxon>Bacteroidota</taxon>
        <taxon>Cytophagia</taxon>
        <taxon>Cytophagales</taxon>
        <taxon>Hymenobacteraceae</taxon>
        <taxon>Pontibacter</taxon>
    </lineage>
</organism>
<dbReference type="RefSeq" id="WP_187067724.1">
    <property type="nucleotide sequence ID" value="NZ_JACRVF010000003.1"/>
</dbReference>
<dbReference type="AlphaFoldDB" id="A0A923SJA9"/>